<gene>
    <name evidence="1" type="ORF">ACAT0790_LOCUS4496</name>
</gene>
<reference evidence="1" key="1">
    <citation type="submission" date="2021-01" db="EMBL/GenBank/DDBJ databases">
        <authorList>
            <person name="Corre E."/>
            <person name="Pelletier E."/>
            <person name="Niang G."/>
            <person name="Scheremetjew M."/>
            <person name="Finn R."/>
            <person name="Kale V."/>
            <person name="Holt S."/>
            <person name="Cochrane G."/>
            <person name="Meng A."/>
            <person name="Brown T."/>
            <person name="Cohen L."/>
        </authorList>
    </citation>
    <scope>NUCLEOTIDE SEQUENCE</scope>
    <source>
        <strain evidence="1">OF101</strain>
    </source>
</reference>
<evidence type="ECO:0000313" key="1">
    <source>
        <dbReference type="EMBL" id="CAD9094745.1"/>
    </source>
</evidence>
<accession>A0A7S1L533</accession>
<sequence length="219" mass="23465">MMGERPVEHVGHVNDFNSWVQVYEDWRLTLDAGDSSDELKKGDMASDASASTTGELFSRLTSGSEDFYMAEGDELFAIQAMEEGGRLCRDAAVPESATEDAIEGLAVGHALALQRELLEAFCAPDFQSELLHLLRERGGPDAMENLAGREELCLSAAREALAARGFECSAAGLAGAFKAIEAFAVKSQELQQGAVAVYDSLGLVSRKASEDSTLVPWAV</sequence>
<name>A0A7S1L533_ALECA</name>
<dbReference type="EMBL" id="HBGE01007467">
    <property type="protein sequence ID" value="CAD9094745.1"/>
    <property type="molecule type" value="Transcribed_RNA"/>
</dbReference>
<organism evidence="1">
    <name type="scientific">Alexandrium catenella</name>
    <name type="common">Red tide dinoflagellate</name>
    <name type="synonym">Gonyaulax catenella</name>
    <dbReference type="NCBI Taxonomy" id="2925"/>
    <lineage>
        <taxon>Eukaryota</taxon>
        <taxon>Sar</taxon>
        <taxon>Alveolata</taxon>
        <taxon>Dinophyceae</taxon>
        <taxon>Gonyaulacales</taxon>
        <taxon>Pyrocystaceae</taxon>
        <taxon>Alexandrium</taxon>
    </lineage>
</organism>
<proteinExistence type="predicted"/>
<protein>
    <submittedName>
        <fullName evidence="1">Uncharacterized protein</fullName>
    </submittedName>
</protein>
<dbReference type="AlphaFoldDB" id="A0A7S1L533"/>